<dbReference type="UniPathway" id="UPA00275">
    <property type="reaction ID" value="UER00399"/>
</dbReference>
<feature type="binding site" evidence="20">
    <location>
        <begin position="33"/>
        <end position="34"/>
    </location>
    <ligand>
        <name>D-ribulose 5-phosphate</name>
        <dbReference type="ChEBI" id="CHEBI:58121"/>
    </ligand>
</feature>
<reference evidence="22 23" key="1">
    <citation type="submission" date="2014-09" db="EMBL/GenBank/DDBJ databases">
        <title>Complete genome sequence of Endomicrobium proavitum.</title>
        <authorList>
            <person name="Zheng H."/>
        </authorList>
    </citation>
    <scope>NUCLEOTIDE SEQUENCE [LARGE SCALE GENOMIC DNA]</scope>
    <source>
        <strain evidence="22 23">Rsa215</strain>
    </source>
</reference>
<evidence type="ECO:0000256" key="5">
    <source>
        <dbReference type="ARBA" id="ARBA00004904"/>
    </source>
</evidence>
<feature type="site" description="Essential for DHBP synthase activity" evidence="20">
    <location>
        <position position="170"/>
    </location>
</feature>
<keyword evidence="8 20" id="KW-0686">Riboflavin biosynthesis</keyword>
<dbReference type="EC" id="4.1.99.12" evidence="20"/>
<dbReference type="PIRSF" id="PIRSF001259">
    <property type="entry name" value="RibA"/>
    <property type="match status" value="1"/>
</dbReference>
<dbReference type="InterPro" id="IPR000422">
    <property type="entry name" value="DHBP_synthase_RibB"/>
</dbReference>
<feature type="active site" description="Nucleophile; for GTP cyclohydrolase activity" evidence="20">
    <location>
        <position position="337"/>
    </location>
</feature>
<dbReference type="STRING" id="1408281.Epro_0584"/>
<keyword evidence="16 20" id="KW-0456">Lyase</keyword>
<dbReference type="InterPro" id="IPR000926">
    <property type="entry name" value="RibA"/>
</dbReference>
<dbReference type="GO" id="GO:0008686">
    <property type="term" value="F:3,4-dihydroxy-2-butanone-4-phosphate synthase activity"/>
    <property type="evidence" value="ECO:0007669"/>
    <property type="project" value="UniProtKB-UniRule"/>
</dbReference>
<feature type="active site" description="Proton acceptor; for GTP cyclohydrolase activity" evidence="20">
    <location>
        <position position="335"/>
    </location>
</feature>
<feature type="binding site" evidence="20">
    <location>
        <position position="263"/>
    </location>
    <ligand>
        <name>Zn(2+)</name>
        <dbReference type="ChEBI" id="CHEBI:29105"/>
        <note>catalytic</note>
    </ligand>
</feature>
<dbReference type="RefSeq" id="WP_052570459.1">
    <property type="nucleotide sequence ID" value="NZ_CP009498.1"/>
</dbReference>
<feature type="binding site" evidence="20">
    <location>
        <position position="279"/>
    </location>
    <ligand>
        <name>GTP</name>
        <dbReference type="ChEBI" id="CHEBI:37565"/>
    </ligand>
</feature>
<evidence type="ECO:0000256" key="7">
    <source>
        <dbReference type="ARBA" id="ARBA00008976"/>
    </source>
</evidence>
<dbReference type="FunFam" id="3.40.50.10990:FF:000001">
    <property type="entry name" value="Riboflavin biosynthesis protein RibBA"/>
    <property type="match status" value="1"/>
</dbReference>
<feature type="binding site" evidence="20">
    <location>
        <begin position="146"/>
        <end position="150"/>
    </location>
    <ligand>
        <name>D-ribulose 5-phosphate</name>
        <dbReference type="ChEBI" id="CHEBI:58121"/>
    </ligand>
</feature>
<dbReference type="InterPro" id="IPR017945">
    <property type="entry name" value="DHBP_synth_RibB-like_a/b_dom"/>
</dbReference>
<dbReference type="Proteomes" id="UP000035337">
    <property type="component" value="Chromosome"/>
</dbReference>
<dbReference type="GO" id="GO:0009231">
    <property type="term" value="P:riboflavin biosynthetic process"/>
    <property type="evidence" value="ECO:0007669"/>
    <property type="project" value="UniProtKB-UniRule"/>
</dbReference>
<gene>
    <name evidence="20 22" type="primary">ribBA</name>
    <name evidence="22" type="ORF">Epro_0584</name>
</gene>
<dbReference type="Gene3D" id="3.40.50.10990">
    <property type="entry name" value="GTP cyclohydrolase II"/>
    <property type="match status" value="1"/>
</dbReference>
<keyword evidence="14 20" id="KW-0342">GTP-binding</keyword>
<proteinExistence type="inferred from homology"/>
<comment type="cofactor">
    <cofactor evidence="20">
        <name>Zn(2+)</name>
        <dbReference type="ChEBI" id="CHEBI:29105"/>
    </cofactor>
    <text evidence="20">Binds 1 zinc ion per subunit.</text>
</comment>
<organism evidence="22 23">
    <name type="scientific">Endomicrobium proavitum</name>
    <dbReference type="NCBI Taxonomy" id="1408281"/>
    <lineage>
        <taxon>Bacteria</taxon>
        <taxon>Pseudomonadati</taxon>
        <taxon>Elusimicrobiota</taxon>
        <taxon>Endomicrobiia</taxon>
        <taxon>Endomicrobiales</taxon>
        <taxon>Endomicrobiaceae</taxon>
        <taxon>Endomicrobium</taxon>
    </lineage>
</organism>
<keyword evidence="23" id="KW-1185">Reference proteome</keyword>
<feature type="region of interest" description="DHBP synthase" evidence="20">
    <location>
        <begin position="1"/>
        <end position="207"/>
    </location>
</feature>
<comment type="function">
    <text evidence="3 20">Catalyzes the conversion of D-ribulose 5-phosphate to formate and 3,4-dihydroxy-2-butanone 4-phosphate.</text>
</comment>
<dbReference type="GO" id="GO:0000287">
    <property type="term" value="F:magnesium ion binding"/>
    <property type="evidence" value="ECO:0007669"/>
    <property type="project" value="UniProtKB-UniRule"/>
</dbReference>
<feature type="domain" description="GTP cyclohydrolase II" evidence="21">
    <location>
        <begin position="215"/>
        <end position="379"/>
    </location>
</feature>
<sequence>MKTEKDKVFTSVESAVKDIQSGKMVIVVDDPGRENEGDLVCAAQKTTPEIINFMTKYARGLICVPMKHERLEELKIENMVDNPTEKKGCSFTVSVDYRLGTTTGISACDRSLTVRKLIDKNAKPQDFARPGHIFPLRYKDGGVLVRTGHTEAAVDLMELAGLKPAGTICEIMNDDGTMSRMPDLINFAKKHKLKIVTIAELINYRRQNEKLVKEIVSVNFPTKHGEFKLTLFEDTVTKDSHLAIIKGNVKGKQNVLVRVHSSCETGDIFHSLRCDCGDQLETALKAIENAGVGVVLYMHQEGRGIGLANKLKAYQLQEQGLDTVEANVALGFAPDLRDYGIGAQILSELGMKSINLMTNNPRKIVGLEGYGLKIAKRVPVEICPTKSNKKYLKTKKEKMGHILKTV</sequence>
<evidence type="ECO:0000256" key="14">
    <source>
        <dbReference type="ARBA" id="ARBA00023134"/>
    </source>
</evidence>
<comment type="cofactor">
    <cofactor evidence="20">
        <name>Mg(2+)</name>
        <dbReference type="ChEBI" id="CHEBI:18420"/>
    </cofactor>
    <cofactor evidence="20">
        <name>Mn(2+)</name>
        <dbReference type="ChEBI" id="CHEBI:29035"/>
    </cofactor>
    <text evidence="20">Binds 2 divalent metal cations per subunit. Magnesium or manganese.</text>
</comment>
<dbReference type="EMBL" id="CP009498">
    <property type="protein sequence ID" value="AKL97963.1"/>
    <property type="molecule type" value="Genomic_DNA"/>
</dbReference>
<dbReference type="GO" id="GO:0003935">
    <property type="term" value="F:GTP cyclohydrolase II activity"/>
    <property type="evidence" value="ECO:0007669"/>
    <property type="project" value="UniProtKB-UniRule"/>
</dbReference>
<dbReference type="PANTHER" id="PTHR21327">
    <property type="entry name" value="GTP CYCLOHYDROLASE II-RELATED"/>
    <property type="match status" value="1"/>
</dbReference>
<dbReference type="InterPro" id="IPR032677">
    <property type="entry name" value="GTP_cyclohydro_II"/>
</dbReference>
<dbReference type="PATRIC" id="fig|1408281.3.peg.600"/>
<dbReference type="SUPFAM" id="SSF55821">
    <property type="entry name" value="YrdC/RibB"/>
    <property type="match status" value="1"/>
</dbReference>
<evidence type="ECO:0000256" key="1">
    <source>
        <dbReference type="ARBA" id="ARBA00000141"/>
    </source>
</evidence>
<feature type="binding site" evidence="20">
    <location>
        <position position="276"/>
    </location>
    <ligand>
        <name>Zn(2+)</name>
        <dbReference type="ChEBI" id="CHEBI:29105"/>
        <note>catalytic</note>
    </ligand>
</feature>
<dbReference type="GO" id="GO:0005829">
    <property type="term" value="C:cytosol"/>
    <property type="evidence" value="ECO:0007669"/>
    <property type="project" value="TreeGrafter"/>
</dbReference>
<feature type="binding site" evidence="20">
    <location>
        <begin position="301"/>
        <end position="303"/>
    </location>
    <ligand>
        <name>GTP</name>
        <dbReference type="ChEBI" id="CHEBI:37565"/>
    </ligand>
</feature>
<feature type="binding site" evidence="20">
    <location>
        <position position="323"/>
    </location>
    <ligand>
        <name>GTP</name>
        <dbReference type="ChEBI" id="CHEBI:37565"/>
    </ligand>
</feature>
<dbReference type="Pfam" id="PF00925">
    <property type="entry name" value="GTP_cyclohydro2"/>
    <property type="match status" value="1"/>
</dbReference>
<dbReference type="NCBIfam" id="NF006803">
    <property type="entry name" value="PRK09311.1"/>
    <property type="match status" value="1"/>
</dbReference>
<protein>
    <recommendedName>
        <fullName evidence="20">Riboflavin biosynthesis protein RibBA</fullName>
    </recommendedName>
    <domain>
        <recommendedName>
            <fullName evidence="20">3,4-dihydroxy-2-butanone 4-phosphate synthase</fullName>
            <shortName evidence="20">DHBP synthase</shortName>
            <ecNumber evidence="20">4.1.99.12</ecNumber>
        </recommendedName>
    </domain>
    <domain>
        <recommendedName>
            <fullName evidence="20">GTP cyclohydrolase-2</fullName>
            <ecNumber evidence="20">3.5.4.25</ecNumber>
        </recommendedName>
        <alternativeName>
            <fullName evidence="20">GTP cyclohydrolase II</fullName>
        </alternativeName>
    </domain>
</protein>
<evidence type="ECO:0000256" key="16">
    <source>
        <dbReference type="ARBA" id="ARBA00023239"/>
    </source>
</evidence>
<comment type="catalytic activity">
    <reaction evidence="19 20">
        <text>GTP + 4 H2O = 2,5-diamino-6-hydroxy-4-(5-phosphoribosylamino)-pyrimidine + formate + 2 phosphate + 3 H(+)</text>
        <dbReference type="Rhea" id="RHEA:23704"/>
        <dbReference type="ChEBI" id="CHEBI:15377"/>
        <dbReference type="ChEBI" id="CHEBI:15378"/>
        <dbReference type="ChEBI" id="CHEBI:15740"/>
        <dbReference type="ChEBI" id="CHEBI:37565"/>
        <dbReference type="ChEBI" id="CHEBI:43474"/>
        <dbReference type="ChEBI" id="CHEBI:58614"/>
        <dbReference type="EC" id="3.5.4.25"/>
    </reaction>
</comment>
<comment type="pathway">
    <text evidence="5 20">Cofactor biosynthesis; riboflavin biosynthesis; 2-hydroxy-3-oxobutyl phosphate from D-ribulose 5-phosphate: step 1/1.</text>
</comment>
<dbReference type="CDD" id="cd00641">
    <property type="entry name" value="GTP_cyclohydro2"/>
    <property type="match status" value="1"/>
</dbReference>
<evidence type="ECO:0000259" key="21">
    <source>
        <dbReference type="Pfam" id="PF00925"/>
    </source>
</evidence>
<dbReference type="PANTHER" id="PTHR21327:SF18">
    <property type="entry name" value="3,4-DIHYDROXY-2-BUTANONE 4-PHOSPHATE SYNTHASE"/>
    <property type="match status" value="1"/>
</dbReference>
<dbReference type="Pfam" id="PF00926">
    <property type="entry name" value="DHBP_synthase"/>
    <property type="match status" value="1"/>
</dbReference>
<dbReference type="HAMAP" id="MF_01283">
    <property type="entry name" value="RibBA"/>
    <property type="match status" value="1"/>
</dbReference>
<feature type="binding site" evidence="20">
    <location>
        <begin position="258"/>
        <end position="262"/>
    </location>
    <ligand>
        <name>GTP</name>
        <dbReference type="ChEBI" id="CHEBI:37565"/>
    </ligand>
</feature>
<feature type="binding site" evidence="20">
    <location>
        <position position="34"/>
    </location>
    <ligand>
        <name>Mg(2+)</name>
        <dbReference type="ChEBI" id="CHEBI:18420"/>
        <label>1</label>
    </ligand>
</feature>
<keyword evidence="13 20" id="KW-0460">Magnesium</keyword>
<evidence type="ECO:0000256" key="13">
    <source>
        <dbReference type="ARBA" id="ARBA00022842"/>
    </source>
</evidence>
<feature type="binding site" evidence="20">
    <location>
        <position position="38"/>
    </location>
    <ligand>
        <name>D-ribulose 5-phosphate</name>
        <dbReference type="ChEBI" id="CHEBI:58121"/>
    </ligand>
</feature>
<dbReference type="GO" id="GO:0005525">
    <property type="term" value="F:GTP binding"/>
    <property type="evidence" value="ECO:0007669"/>
    <property type="project" value="UniProtKB-KW"/>
</dbReference>
<comment type="pathway">
    <text evidence="4 20">Cofactor biosynthesis; riboflavin biosynthesis; 5-amino-6-(D-ribitylamino)uracil from GTP: step 1/4.</text>
</comment>
<evidence type="ECO:0000256" key="11">
    <source>
        <dbReference type="ARBA" id="ARBA00022801"/>
    </source>
</evidence>
<evidence type="ECO:0000256" key="20">
    <source>
        <dbReference type="HAMAP-Rule" id="MF_01283"/>
    </source>
</evidence>
<keyword evidence="11 20" id="KW-0378">Hydrolase</keyword>
<dbReference type="HAMAP" id="MF_00179">
    <property type="entry name" value="RibA"/>
    <property type="match status" value="1"/>
</dbReference>
<evidence type="ECO:0000256" key="8">
    <source>
        <dbReference type="ARBA" id="ARBA00022619"/>
    </source>
</evidence>
<keyword evidence="10 20" id="KW-0547">Nucleotide-binding</keyword>
<evidence type="ECO:0000256" key="4">
    <source>
        <dbReference type="ARBA" id="ARBA00004853"/>
    </source>
</evidence>
<evidence type="ECO:0000256" key="2">
    <source>
        <dbReference type="ARBA" id="ARBA00001936"/>
    </source>
</evidence>
<dbReference type="HAMAP" id="MF_00180">
    <property type="entry name" value="RibB"/>
    <property type="match status" value="1"/>
</dbReference>
<evidence type="ECO:0000256" key="10">
    <source>
        <dbReference type="ARBA" id="ARBA00022741"/>
    </source>
</evidence>
<accession>A0A0G3WI47</accession>
<comment type="catalytic activity">
    <reaction evidence="1 20">
        <text>D-ribulose 5-phosphate = (2S)-2-hydroxy-3-oxobutyl phosphate + formate + H(+)</text>
        <dbReference type="Rhea" id="RHEA:18457"/>
        <dbReference type="ChEBI" id="CHEBI:15378"/>
        <dbReference type="ChEBI" id="CHEBI:15740"/>
        <dbReference type="ChEBI" id="CHEBI:58121"/>
        <dbReference type="ChEBI" id="CHEBI:58830"/>
        <dbReference type="EC" id="4.1.99.12"/>
    </reaction>
</comment>
<comment type="function">
    <text evidence="18 20">Catalyzes the conversion of GTP to 2,5-diamino-6-ribosylamino-4(3H)-pyrimidinone 5'-phosphate (DARP), formate and pyrophosphate.</text>
</comment>
<evidence type="ECO:0000256" key="12">
    <source>
        <dbReference type="ARBA" id="ARBA00022833"/>
    </source>
</evidence>
<dbReference type="SUPFAM" id="SSF142695">
    <property type="entry name" value="RibA-like"/>
    <property type="match status" value="1"/>
</dbReference>
<dbReference type="GO" id="GO:0030145">
    <property type="term" value="F:manganese ion binding"/>
    <property type="evidence" value="ECO:0007669"/>
    <property type="project" value="UniProtKB-UniRule"/>
</dbReference>
<evidence type="ECO:0000256" key="3">
    <source>
        <dbReference type="ARBA" id="ARBA00002284"/>
    </source>
</evidence>
<comment type="cofactor">
    <cofactor evidence="2">
        <name>Mn(2+)</name>
        <dbReference type="ChEBI" id="CHEBI:29035"/>
    </cofactor>
</comment>
<feature type="binding site" evidence="20">
    <location>
        <position position="363"/>
    </location>
    <ligand>
        <name>GTP</name>
        <dbReference type="ChEBI" id="CHEBI:37565"/>
    </ligand>
</feature>
<dbReference type="NCBIfam" id="TIGR00506">
    <property type="entry name" value="ribB"/>
    <property type="match status" value="1"/>
</dbReference>
<feature type="site" description="Essential for DHBP synthase activity" evidence="20">
    <location>
        <position position="132"/>
    </location>
</feature>
<dbReference type="GO" id="GO:0008270">
    <property type="term" value="F:zinc ion binding"/>
    <property type="evidence" value="ECO:0007669"/>
    <property type="project" value="UniProtKB-UniRule"/>
</dbReference>
<name>A0A0G3WI47_9BACT</name>
<feature type="binding site" evidence="20">
    <location>
        <position position="358"/>
    </location>
    <ligand>
        <name>GTP</name>
        <dbReference type="ChEBI" id="CHEBI:37565"/>
    </ligand>
</feature>
<keyword evidence="15 20" id="KW-0464">Manganese</keyword>
<keyword evidence="12 20" id="KW-0862">Zinc</keyword>
<evidence type="ECO:0000313" key="23">
    <source>
        <dbReference type="Proteomes" id="UP000035337"/>
    </source>
</evidence>
<evidence type="ECO:0000256" key="9">
    <source>
        <dbReference type="ARBA" id="ARBA00022723"/>
    </source>
</evidence>
<evidence type="ECO:0000313" key="22">
    <source>
        <dbReference type="EMBL" id="AKL97963.1"/>
    </source>
</evidence>
<evidence type="ECO:0000256" key="17">
    <source>
        <dbReference type="ARBA" id="ARBA00023268"/>
    </source>
</evidence>
<evidence type="ECO:0000256" key="15">
    <source>
        <dbReference type="ARBA" id="ARBA00023211"/>
    </source>
</evidence>
<dbReference type="Gene3D" id="3.90.870.10">
    <property type="entry name" value="DHBP synthase"/>
    <property type="match status" value="1"/>
</dbReference>
<dbReference type="InterPro" id="IPR036144">
    <property type="entry name" value="RibA-like_sf"/>
</dbReference>
<feature type="binding site" evidence="20">
    <location>
        <position position="170"/>
    </location>
    <ligand>
        <name>D-ribulose 5-phosphate</name>
        <dbReference type="ChEBI" id="CHEBI:58121"/>
    </ligand>
</feature>
<dbReference type="EC" id="3.5.4.25" evidence="20"/>
<dbReference type="KEGG" id="epo:Epro_0584"/>
<dbReference type="AlphaFoldDB" id="A0A0G3WI47"/>
<feature type="binding site" evidence="20">
    <location>
        <position position="274"/>
    </location>
    <ligand>
        <name>Zn(2+)</name>
        <dbReference type="ChEBI" id="CHEBI:29105"/>
        <note>catalytic</note>
    </ligand>
</feature>
<feature type="region of interest" description="GTP cyclohydrolase II" evidence="20">
    <location>
        <begin position="208"/>
        <end position="406"/>
    </location>
</feature>
<dbReference type="NCBIfam" id="TIGR00505">
    <property type="entry name" value="ribA"/>
    <property type="match status" value="1"/>
</dbReference>
<feature type="binding site" evidence="20">
    <location>
        <position position="34"/>
    </location>
    <ligand>
        <name>Mg(2+)</name>
        <dbReference type="ChEBI" id="CHEBI:18420"/>
        <label>2</label>
    </ligand>
</feature>
<dbReference type="InterPro" id="IPR016299">
    <property type="entry name" value="Riboflavin_synth_RibBA"/>
</dbReference>
<dbReference type="OrthoDB" id="9793111at2"/>
<evidence type="ECO:0000256" key="18">
    <source>
        <dbReference type="ARBA" id="ARBA00043932"/>
    </source>
</evidence>
<keyword evidence="9 20" id="KW-0479">Metal-binding</keyword>
<comment type="similarity">
    <text evidence="6 20">In the N-terminal section; belongs to the DHBP synthase family.</text>
</comment>
<evidence type="ECO:0000256" key="6">
    <source>
        <dbReference type="ARBA" id="ARBA00005520"/>
    </source>
</evidence>
<dbReference type="FunFam" id="3.90.870.10:FF:000001">
    <property type="entry name" value="Riboflavin biosynthesis protein RibBA"/>
    <property type="match status" value="1"/>
</dbReference>
<comment type="similarity">
    <text evidence="7 20">In the C-terminal section; belongs to the GTP cyclohydrolase II family.</text>
</comment>
<keyword evidence="17 20" id="KW-0511">Multifunctional enzyme</keyword>
<feature type="binding site" evidence="20">
    <location>
        <position position="149"/>
    </location>
    <ligand>
        <name>Mg(2+)</name>
        <dbReference type="ChEBI" id="CHEBI:18420"/>
        <label>2</label>
    </ligand>
</feature>
<evidence type="ECO:0000256" key="19">
    <source>
        <dbReference type="ARBA" id="ARBA00049295"/>
    </source>
</evidence>
<dbReference type="NCBIfam" id="NF001591">
    <property type="entry name" value="PRK00393.1"/>
    <property type="match status" value="1"/>
</dbReference>